<dbReference type="InterPro" id="IPR004244">
    <property type="entry name" value="Transposase_22"/>
</dbReference>
<evidence type="ECO:0000313" key="5">
    <source>
        <dbReference type="RefSeq" id="XP_054855011.1"/>
    </source>
</evidence>
<keyword evidence="1" id="KW-0175">Coiled coil</keyword>
<dbReference type="RefSeq" id="XP_054855000.1">
    <property type="nucleotide sequence ID" value="XM_054999025.1"/>
</dbReference>
<name>A0AA97KF75_EUBMA</name>
<feature type="coiled-coil region" evidence="1">
    <location>
        <begin position="44"/>
        <end position="99"/>
    </location>
</feature>
<dbReference type="PANTHER" id="PTHR11505">
    <property type="entry name" value="L1 TRANSPOSABLE ELEMENT-RELATED"/>
    <property type="match status" value="1"/>
</dbReference>
<evidence type="ECO:0000313" key="3">
    <source>
        <dbReference type="Proteomes" id="UP001190640"/>
    </source>
</evidence>
<dbReference type="AlphaFoldDB" id="A0AA97KF75"/>
<dbReference type="KEGG" id="emc:129343057"/>
<dbReference type="Proteomes" id="UP001190640">
    <property type="component" value="Chromosome 1"/>
</dbReference>
<organism evidence="3 4">
    <name type="scientific">Eublepharis macularius</name>
    <name type="common">Leopard gecko</name>
    <name type="synonym">Cyrtodactylus macularius</name>
    <dbReference type="NCBI Taxonomy" id="481883"/>
    <lineage>
        <taxon>Eukaryota</taxon>
        <taxon>Metazoa</taxon>
        <taxon>Chordata</taxon>
        <taxon>Craniata</taxon>
        <taxon>Vertebrata</taxon>
        <taxon>Euteleostomi</taxon>
        <taxon>Lepidosauria</taxon>
        <taxon>Squamata</taxon>
        <taxon>Bifurcata</taxon>
        <taxon>Gekkota</taxon>
        <taxon>Eublepharidae</taxon>
        <taxon>Eublepharinae</taxon>
        <taxon>Eublepharis</taxon>
    </lineage>
</organism>
<dbReference type="Gene3D" id="3.30.70.1820">
    <property type="entry name" value="L1 transposable element, RRM domain"/>
    <property type="match status" value="1"/>
</dbReference>
<dbReference type="GeneID" id="129343057"/>
<evidence type="ECO:0000256" key="1">
    <source>
        <dbReference type="SAM" id="Coils"/>
    </source>
</evidence>
<evidence type="ECO:0000313" key="4">
    <source>
        <dbReference type="RefSeq" id="XP_054855000.1"/>
    </source>
</evidence>
<keyword evidence="3" id="KW-1185">Reference proteome</keyword>
<feature type="compositionally biased region" description="Basic and acidic residues" evidence="2">
    <location>
        <begin position="261"/>
        <end position="274"/>
    </location>
</feature>
<sequence length="314" mass="35581">MATRKQSPAMSKSVTATLQGKGETLEELVRRAVFDAVQPFVAKLNEMGQKVDSVESEVKAIKETATGAEQSAHENAVLMKATSKEVKLLENQIIGLQVDCAQTVLRLQNVKEEQSENLKDLVSGLLAPFAKATKEEIKNDILEVRRTSSKYAMKRQLPREIIIDFSSKKTRDTILYNSYNVDLDYLGNKVKILKDVPFLARKRRFKYKGLAASLRKCDIKYKWLFPEGVWFRYKDQTYKITSEAQLTEFLFNHQEFLQEESSKSERESGGEERAGAAAPAAQRELRPRRKGGGGRGADPDYNLYCIRPTNLIAY</sequence>
<protein>
    <submittedName>
        <fullName evidence="4 5">Uncharacterized protein LOC129343057 isoform X1</fullName>
    </submittedName>
</protein>
<accession>A0AA97KF75</accession>
<dbReference type="RefSeq" id="XP_054855011.1">
    <property type="nucleotide sequence ID" value="XM_054999036.1"/>
</dbReference>
<gene>
    <name evidence="4 5" type="primary">LOC129343057</name>
</gene>
<reference evidence="4 5" key="1">
    <citation type="submission" date="2025-04" db="UniProtKB">
        <authorList>
            <consortium name="RefSeq"/>
        </authorList>
    </citation>
    <scope>IDENTIFICATION</scope>
    <source>
        <tissue evidence="4 5">Blood</tissue>
    </source>
</reference>
<evidence type="ECO:0000256" key="2">
    <source>
        <dbReference type="SAM" id="MobiDB-lite"/>
    </source>
</evidence>
<feature type="region of interest" description="Disordered" evidence="2">
    <location>
        <begin position="261"/>
        <end position="302"/>
    </location>
</feature>
<proteinExistence type="predicted"/>